<sequence>MVINSHAESQESEILRILIVDDHLLVSDMLSAALGAEDGFVAETVGTVEDGLSRISEVGRFDAVLLDYEVPGMDGLNGLRRLLEANSGAVALFSGVANRSVVERAIDAGAGGFIPKTVPLRTLKHAIHLIADGELYLPGEFMRRASEGPAGELGLKPREMRVLGFLCEGMQNKEIGREIGVDETIIKMDVKSICRKLGVRNRTQVVIEAMKRGLL</sequence>
<keyword evidence="7" id="KW-1185">Reference proteome</keyword>
<proteinExistence type="predicted"/>
<dbReference type="Pfam" id="PF00196">
    <property type="entry name" value="GerE"/>
    <property type="match status" value="1"/>
</dbReference>
<evidence type="ECO:0000256" key="2">
    <source>
        <dbReference type="ARBA" id="ARBA00023125"/>
    </source>
</evidence>
<dbReference type="KEGG" id="rbg:BG454_05310"/>
<dbReference type="SMART" id="SM00448">
    <property type="entry name" value="REC"/>
    <property type="match status" value="1"/>
</dbReference>
<accession>A0A2K8KBM4</accession>
<dbReference type="SMART" id="SM00421">
    <property type="entry name" value="HTH_LUXR"/>
    <property type="match status" value="1"/>
</dbReference>
<dbReference type="AlphaFoldDB" id="A0A2K8KBM4"/>
<gene>
    <name evidence="6" type="ORF">BG454_05310</name>
</gene>
<name>A0A2K8KBM4_9RHOB</name>
<dbReference type="SUPFAM" id="SSF46894">
    <property type="entry name" value="C-terminal effector domain of the bipartite response regulators"/>
    <property type="match status" value="1"/>
</dbReference>
<evidence type="ECO:0000259" key="5">
    <source>
        <dbReference type="PROSITE" id="PS50110"/>
    </source>
</evidence>
<evidence type="ECO:0000313" key="6">
    <source>
        <dbReference type="EMBL" id="ATX65313.1"/>
    </source>
</evidence>
<dbReference type="InterPro" id="IPR000792">
    <property type="entry name" value="Tscrpt_reg_LuxR_C"/>
</dbReference>
<organism evidence="6 7">
    <name type="scientific">Roseinatronobacter bogoriensis subsp. barguzinensis</name>
    <dbReference type="NCBI Taxonomy" id="441209"/>
    <lineage>
        <taxon>Bacteria</taxon>
        <taxon>Pseudomonadati</taxon>
        <taxon>Pseudomonadota</taxon>
        <taxon>Alphaproteobacteria</taxon>
        <taxon>Rhodobacterales</taxon>
        <taxon>Paracoccaceae</taxon>
        <taxon>Roseinatronobacter</taxon>
    </lineage>
</organism>
<dbReference type="GO" id="GO:0000160">
    <property type="term" value="P:phosphorelay signal transduction system"/>
    <property type="evidence" value="ECO:0007669"/>
    <property type="project" value="InterPro"/>
</dbReference>
<feature type="domain" description="Response regulatory" evidence="5">
    <location>
        <begin position="16"/>
        <end position="131"/>
    </location>
</feature>
<dbReference type="InterPro" id="IPR016032">
    <property type="entry name" value="Sig_transdc_resp-reg_C-effctor"/>
</dbReference>
<dbReference type="GO" id="GO:0003677">
    <property type="term" value="F:DNA binding"/>
    <property type="evidence" value="ECO:0007669"/>
    <property type="project" value="UniProtKB-KW"/>
</dbReference>
<dbReference type="PANTHER" id="PTHR45566:SF1">
    <property type="entry name" value="HTH-TYPE TRANSCRIPTIONAL REGULATOR YHJB-RELATED"/>
    <property type="match status" value="1"/>
</dbReference>
<evidence type="ECO:0000313" key="7">
    <source>
        <dbReference type="Proteomes" id="UP000228948"/>
    </source>
</evidence>
<dbReference type="InterPro" id="IPR051015">
    <property type="entry name" value="EvgA-like"/>
</dbReference>
<dbReference type="GO" id="GO:0006355">
    <property type="term" value="P:regulation of DNA-templated transcription"/>
    <property type="evidence" value="ECO:0007669"/>
    <property type="project" value="InterPro"/>
</dbReference>
<dbReference type="SUPFAM" id="SSF52172">
    <property type="entry name" value="CheY-like"/>
    <property type="match status" value="1"/>
</dbReference>
<dbReference type="InterPro" id="IPR011006">
    <property type="entry name" value="CheY-like_superfamily"/>
</dbReference>
<dbReference type="PRINTS" id="PR00038">
    <property type="entry name" value="HTHLUXR"/>
</dbReference>
<dbReference type="Proteomes" id="UP000228948">
    <property type="component" value="Chromosome"/>
</dbReference>
<dbReference type="STRING" id="441209.GCA_001870665_01111"/>
<dbReference type="Pfam" id="PF00072">
    <property type="entry name" value="Response_reg"/>
    <property type="match status" value="1"/>
</dbReference>
<dbReference type="CDD" id="cd06170">
    <property type="entry name" value="LuxR_C_like"/>
    <property type="match status" value="1"/>
</dbReference>
<dbReference type="OrthoDB" id="3679796at2"/>
<evidence type="ECO:0000256" key="1">
    <source>
        <dbReference type="ARBA" id="ARBA00022553"/>
    </source>
</evidence>
<keyword evidence="1 3" id="KW-0597">Phosphoprotein</keyword>
<dbReference type="EMBL" id="CP024899">
    <property type="protein sequence ID" value="ATX65313.1"/>
    <property type="molecule type" value="Genomic_DNA"/>
</dbReference>
<dbReference type="CDD" id="cd17535">
    <property type="entry name" value="REC_NarL-like"/>
    <property type="match status" value="1"/>
</dbReference>
<evidence type="ECO:0000259" key="4">
    <source>
        <dbReference type="PROSITE" id="PS50043"/>
    </source>
</evidence>
<dbReference type="InterPro" id="IPR001789">
    <property type="entry name" value="Sig_transdc_resp-reg_receiver"/>
</dbReference>
<feature type="domain" description="HTH luxR-type" evidence="4">
    <location>
        <begin position="148"/>
        <end position="213"/>
    </location>
</feature>
<evidence type="ECO:0000256" key="3">
    <source>
        <dbReference type="PROSITE-ProRule" id="PRU00169"/>
    </source>
</evidence>
<feature type="modified residue" description="4-aspartylphosphate" evidence="3">
    <location>
        <position position="67"/>
    </location>
</feature>
<dbReference type="PANTHER" id="PTHR45566">
    <property type="entry name" value="HTH-TYPE TRANSCRIPTIONAL REGULATOR YHJB-RELATED"/>
    <property type="match status" value="1"/>
</dbReference>
<protein>
    <submittedName>
        <fullName evidence="6">DNA-binding response regulator</fullName>
    </submittedName>
</protein>
<reference evidence="6 7" key="1">
    <citation type="submission" date="2017-11" db="EMBL/GenBank/DDBJ databases">
        <title>Revised Sequence and Annotation of the Rhodobaca barguzinensis strain alga05 Genome.</title>
        <authorList>
            <person name="Kopejtka K."/>
            <person name="Tomasch J.M."/>
            <person name="Bunk B."/>
            <person name="Koblizek M."/>
        </authorList>
    </citation>
    <scope>NUCLEOTIDE SEQUENCE [LARGE SCALE GENOMIC DNA]</scope>
    <source>
        <strain evidence="7">alga05</strain>
    </source>
</reference>
<keyword evidence="2 6" id="KW-0238">DNA-binding</keyword>
<dbReference type="InterPro" id="IPR058245">
    <property type="entry name" value="NreC/VraR/RcsB-like_REC"/>
</dbReference>
<dbReference type="PROSITE" id="PS50110">
    <property type="entry name" value="RESPONSE_REGULATORY"/>
    <property type="match status" value="1"/>
</dbReference>
<dbReference type="PROSITE" id="PS50043">
    <property type="entry name" value="HTH_LUXR_2"/>
    <property type="match status" value="1"/>
</dbReference>
<dbReference type="RefSeq" id="WP_084634765.1">
    <property type="nucleotide sequence ID" value="NZ_SODJ01000016.1"/>
</dbReference>
<dbReference type="Gene3D" id="3.40.50.2300">
    <property type="match status" value="1"/>
</dbReference>